<keyword evidence="1" id="KW-0175">Coiled coil</keyword>
<proteinExistence type="predicted"/>
<name>A0A4Y0BET8_ANOFN</name>
<evidence type="ECO:0000313" key="2">
    <source>
        <dbReference type="EnsemblMetazoa" id="AFUN019532-PA"/>
    </source>
</evidence>
<dbReference type="EnsemblMetazoa" id="AFUN019532-RA">
    <property type="protein sequence ID" value="AFUN019532-PA"/>
    <property type="gene ID" value="AFUN019532"/>
</dbReference>
<reference evidence="2" key="1">
    <citation type="submission" date="2020-05" db="UniProtKB">
        <authorList>
            <consortium name="EnsemblMetazoa"/>
        </authorList>
    </citation>
    <scope>IDENTIFICATION</scope>
    <source>
        <strain evidence="2">FUMOZ</strain>
    </source>
</reference>
<dbReference type="VEuPathDB" id="VectorBase:AFUN2_009132"/>
<feature type="coiled-coil region" evidence="1">
    <location>
        <begin position="108"/>
        <end position="181"/>
    </location>
</feature>
<evidence type="ECO:0000256" key="1">
    <source>
        <dbReference type="SAM" id="Coils"/>
    </source>
</evidence>
<dbReference type="VEuPathDB" id="VectorBase:AFUN019532"/>
<organism evidence="2">
    <name type="scientific">Anopheles funestus</name>
    <name type="common">African malaria mosquito</name>
    <dbReference type="NCBI Taxonomy" id="62324"/>
    <lineage>
        <taxon>Eukaryota</taxon>
        <taxon>Metazoa</taxon>
        <taxon>Ecdysozoa</taxon>
        <taxon>Arthropoda</taxon>
        <taxon>Hexapoda</taxon>
        <taxon>Insecta</taxon>
        <taxon>Pterygota</taxon>
        <taxon>Neoptera</taxon>
        <taxon>Endopterygota</taxon>
        <taxon>Diptera</taxon>
        <taxon>Nematocera</taxon>
        <taxon>Culicoidea</taxon>
        <taxon>Culicidae</taxon>
        <taxon>Anophelinae</taxon>
        <taxon>Anopheles</taxon>
    </lineage>
</organism>
<accession>A0A4Y0BET8</accession>
<protein>
    <submittedName>
        <fullName evidence="2">Uncharacterized protein</fullName>
    </submittedName>
</protein>
<sequence>MASIIESEEELACLNREVDEELDQVESTLVWLLSQNYLKSTINSIVAVGDVALLKTMNMDTSISKSNSFVAMASSLWKMNNSENIINMREQIANNGKEQEKLFVQMQSGELEGEVEQYREKIREMRSKKHSMQTELNEKQQNANAEELSISGVIDMLKEIKRDLDTTIQCYEQELQKVENVMNDVAYDCPLFADVCE</sequence>
<dbReference type="AlphaFoldDB" id="A0A4Y0BET8"/>